<evidence type="ECO:0000313" key="3">
    <source>
        <dbReference type="Proteomes" id="UP000253303"/>
    </source>
</evidence>
<feature type="domain" description="SAF" evidence="1">
    <location>
        <begin position="28"/>
        <end position="91"/>
    </location>
</feature>
<dbReference type="Pfam" id="PF08666">
    <property type="entry name" value="SAF"/>
    <property type="match status" value="1"/>
</dbReference>
<protein>
    <recommendedName>
        <fullName evidence="1">SAF domain-containing protein</fullName>
    </recommendedName>
</protein>
<sequence length="188" mass="19267">MMLSAGVALTGLGALIGWEVYAAATRHTPVLVMARDVSVGQVLQLQDLRTVSMGMDPGVARFDASDKPMVIGKRAAVGLKSGTLLAPSQVTDQVIPGPGEVVVPLALKPSQLPARGLRPGDQVTITVAADAGAQREVLYHHGRVDRVSPIDADGFVVVDVIVPAADGPALARQAAAGKTALVLRSAVG</sequence>
<name>A0A366LJB4_9ACTN</name>
<dbReference type="CDD" id="cd11614">
    <property type="entry name" value="SAF_CpaB_FlgA_like"/>
    <property type="match status" value="1"/>
</dbReference>
<evidence type="ECO:0000313" key="2">
    <source>
        <dbReference type="EMBL" id="RBQ13976.1"/>
    </source>
</evidence>
<dbReference type="Proteomes" id="UP000253303">
    <property type="component" value="Unassembled WGS sequence"/>
</dbReference>
<dbReference type="AlphaFoldDB" id="A0A366LJB4"/>
<reference evidence="2 3" key="1">
    <citation type="submission" date="2018-06" db="EMBL/GenBank/DDBJ databases">
        <title>Sphaerisporangium craniellae sp. nov., isolated from a marine sponge in the South China Sea.</title>
        <authorList>
            <person name="Li L."/>
        </authorList>
    </citation>
    <scope>NUCLEOTIDE SEQUENCE [LARGE SCALE GENOMIC DNA]</scope>
    <source>
        <strain evidence="2 3">LHW63015</strain>
    </source>
</reference>
<accession>A0A366LJB4</accession>
<evidence type="ECO:0000259" key="1">
    <source>
        <dbReference type="SMART" id="SM00858"/>
    </source>
</evidence>
<keyword evidence="3" id="KW-1185">Reference proteome</keyword>
<gene>
    <name evidence="2" type="ORF">DP939_43130</name>
</gene>
<dbReference type="SMART" id="SM00858">
    <property type="entry name" value="SAF"/>
    <property type="match status" value="1"/>
</dbReference>
<proteinExistence type="predicted"/>
<comment type="caution">
    <text evidence="2">The sequence shown here is derived from an EMBL/GenBank/DDBJ whole genome shotgun (WGS) entry which is preliminary data.</text>
</comment>
<organism evidence="2 3">
    <name type="scientific">Spongiactinospora rosea</name>
    <dbReference type="NCBI Taxonomy" id="2248750"/>
    <lineage>
        <taxon>Bacteria</taxon>
        <taxon>Bacillati</taxon>
        <taxon>Actinomycetota</taxon>
        <taxon>Actinomycetes</taxon>
        <taxon>Streptosporangiales</taxon>
        <taxon>Streptosporangiaceae</taxon>
        <taxon>Spongiactinospora</taxon>
    </lineage>
</organism>
<dbReference type="InterPro" id="IPR013974">
    <property type="entry name" value="SAF"/>
</dbReference>
<dbReference type="EMBL" id="QMEY01000041">
    <property type="protein sequence ID" value="RBQ13976.1"/>
    <property type="molecule type" value="Genomic_DNA"/>
</dbReference>